<feature type="transmembrane region" description="Helical" evidence="1">
    <location>
        <begin position="20"/>
        <end position="38"/>
    </location>
</feature>
<protein>
    <submittedName>
        <fullName evidence="2">Uncharacterized protein</fullName>
    </submittedName>
</protein>
<evidence type="ECO:0000313" key="2">
    <source>
        <dbReference type="EMBL" id="KKN88688.1"/>
    </source>
</evidence>
<keyword evidence="1" id="KW-1133">Transmembrane helix</keyword>
<evidence type="ECO:0000256" key="1">
    <source>
        <dbReference type="SAM" id="Phobius"/>
    </source>
</evidence>
<sequence>MKKILRYYMNLNERDSNKYLIHYLVTASLTIVLSILLLKDILVAREISIVIVGIVLSTYTLTVMVFSTWPTFRFIEPKYFWPVYARFYKRFIDSEVTHYFFYSKKQERKDYSLGYNWSTPWLPARNSLIYFKGMSYTEMKEIGHGWSNYCDVRLVGLGSLKDINVLKLTK</sequence>
<accession>A0A0F9XAJ3</accession>
<dbReference type="EMBL" id="LAZR01000126">
    <property type="protein sequence ID" value="KKN88688.1"/>
    <property type="molecule type" value="Genomic_DNA"/>
</dbReference>
<comment type="caution">
    <text evidence="2">The sequence shown here is derived from an EMBL/GenBank/DDBJ whole genome shotgun (WGS) entry which is preliminary data.</text>
</comment>
<name>A0A0F9XAJ3_9ZZZZ</name>
<proteinExistence type="predicted"/>
<dbReference type="AlphaFoldDB" id="A0A0F9XAJ3"/>
<reference evidence="2" key="1">
    <citation type="journal article" date="2015" name="Nature">
        <title>Complex archaea that bridge the gap between prokaryotes and eukaryotes.</title>
        <authorList>
            <person name="Spang A."/>
            <person name="Saw J.H."/>
            <person name="Jorgensen S.L."/>
            <person name="Zaremba-Niedzwiedzka K."/>
            <person name="Martijn J."/>
            <person name="Lind A.E."/>
            <person name="van Eijk R."/>
            <person name="Schleper C."/>
            <person name="Guy L."/>
            <person name="Ettema T.J."/>
        </authorList>
    </citation>
    <scope>NUCLEOTIDE SEQUENCE</scope>
</reference>
<gene>
    <name evidence="2" type="ORF">LCGC14_0245790</name>
</gene>
<feature type="transmembrane region" description="Helical" evidence="1">
    <location>
        <begin position="50"/>
        <end position="69"/>
    </location>
</feature>
<keyword evidence="1" id="KW-0812">Transmembrane</keyword>
<keyword evidence="1" id="KW-0472">Membrane</keyword>
<organism evidence="2">
    <name type="scientific">marine sediment metagenome</name>
    <dbReference type="NCBI Taxonomy" id="412755"/>
    <lineage>
        <taxon>unclassified sequences</taxon>
        <taxon>metagenomes</taxon>
        <taxon>ecological metagenomes</taxon>
    </lineage>
</organism>